<evidence type="ECO:0000313" key="2">
    <source>
        <dbReference type="Proteomes" id="UP000434582"/>
    </source>
</evidence>
<keyword evidence="2" id="KW-1185">Reference proteome</keyword>
<accession>A0A7X1ZGX0</accession>
<dbReference type="EMBL" id="WIVE01000086">
    <property type="protein sequence ID" value="MQX38291.1"/>
    <property type="molecule type" value="Genomic_DNA"/>
</dbReference>
<gene>
    <name evidence="1" type="ORF">GHC57_17380</name>
</gene>
<evidence type="ECO:0000313" key="1">
    <source>
        <dbReference type="EMBL" id="MQX38291.1"/>
    </source>
</evidence>
<dbReference type="PROSITE" id="PS51257">
    <property type="entry name" value="PROKAR_LIPOPROTEIN"/>
    <property type="match status" value="1"/>
</dbReference>
<dbReference type="Proteomes" id="UP000434582">
    <property type="component" value="Unassembled WGS sequence"/>
</dbReference>
<comment type="caution">
    <text evidence="1">The sequence shown here is derived from an EMBL/GenBank/DDBJ whole genome shotgun (WGS) entry which is preliminary data.</text>
</comment>
<evidence type="ECO:0008006" key="3">
    <source>
        <dbReference type="Google" id="ProtNLM"/>
    </source>
</evidence>
<sequence>MPDRIRVRVPLAAALVALPLVLGGCLPAAVIPGAVMGAAGLYCATVSETGKTMARNALTGGAPLIACPDSAEPVQAEPQGPR</sequence>
<proteinExistence type="predicted"/>
<reference evidence="1 2" key="1">
    <citation type="submission" date="2019-10" db="EMBL/GenBank/DDBJ databases">
        <title>Draft whole-genome sequence of the purple nonsulfur photosynthetic bacterium Roseospira navarrensis DSM 15114.</title>
        <authorList>
            <person name="Kyndt J.A."/>
            <person name="Meyer T.E."/>
        </authorList>
    </citation>
    <scope>NUCLEOTIDE SEQUENCE [LARGE SCALE GENOMIC DNA]</scope>
    <source>
        <strain evidence="1 2">DSM 15114</strain>
    </source>
</reference>
<name>A0A7X1ZGX0_9PROT</name>
<organism evidence="1 2">
    <name type="scientific">Roseospira navarrensis</name>
    <dbReference type="NCBI Taxonomy" id="140058"/>
    <lineage>
        <taxon>Bacteria</taxon>
        <taxon>Pseudomonadati</taxon>
        <taxon>Pseudomonadota</taxon>
        <taxon>Alphaproteobacteria</taxon>
        <taxon>Rhodospirillales</taxon>
        <taxon>Rhodospirillaceae</taxon>
        <taxon>Roseospira</taxon>
    </lineage>
</organism>
<protein>
    <recommendedName>
        <fullName evidence="3">Lipoprotein</fullName>
    </recommendedName>
</protein>
<dbReference type="OrthoDB" id="9981638at2"/>
<dbReference type="AlphaFoldDB" id="A0A7X1ZGX0"/>
<dbReference type="RefSeq" id="WP_153346613.1">
    <property type="nucleotide sequence ID" value="NZ_WIVE01000086.1"/>
</dbReference>